<dbReference type="InterPro" id="IPR011551">
    <property type="entry name" value="NTP_PyrPHydrolase_MazG"/>
</dbReference>
<evidence type="ECO:0000256" key="3">
    <source>
        <dbReference type="ARBA" id="ARBA00066372"/>
    </source>
</evidence>
<dbReference type="SUPFAM" id="SSF101386">
    <property type="entry name" value="all-alpha NTP pyrophosphatases"/>
    <property type="match status" value="2"/>
</dbReference>
<dbReference type="GO" id="GO:0047693">
    <property type="term" value="F:ATP diphosphatase activity"/>
    <property type="evidence" value="ECO:0007669"/>
    <property type="project" value="UniProtKB-EC"/>
</dbReference>
<dbReference type="FunFam" id="1.10.287.1080:FF:000001">
    <property type="entry name" value="Nucleoside triphosphate pyrophosphohydrolase"/>
    <property type="match status" value="1"/>
</dbReference>
<proteinExistence type="inferred from homology"/>
<reference evidence="6 7" key="1">
    <citation type="submission" date="2019-09" db="EMBL/GenBank/DDBJ databases">
        <authorList>
            <person name="Chen X.-Y."/>
        </authorList>
    </citation>
    <scope>NUCLEOTIDE SEQUENCE [LARGE SCALE GENOMIC DNA]</scope>
    <source>
        <strain evidence="6 7">NY5</strain>
    </source>
</reference>
<dbReference type="CDD" id="cd11529">
    <property type="entry name" value="NTP-PPase_MazG_Cterm"/>
    <property type="match status" value="1"/>
</dbReference>
<evidence type="ECO:0000313" key="6">
    <source>
        <dbReference type="EMBL" id="KAA1193521.1"/>
    </source>
</evidence>
<dbReference type="Proteomes" id="UP000323708">
    <property type="component" value="Unassembled WGS sequence"/>
</dbReference>
<dbReference type="InterPro" id="IPR004518">
    <property type="entry name" value="MazG-like_dom"/>
</dbReference>
<dbReference type="EMBL" id="VTUX01000002">
    <property type="protein sequence ID" value="KAA1193521.1"/>
    <property type="molecule type" value="Genomic_DNA"/>
</dbReference>
<dbReference type="EC" id="3.6.1.8" evidence="3"/>
<accession>A0A5B0X5D5</accession>
<evidence type="ECO:0000256" key="2">
    <source>
        <dbReference type="ARBA" id="ARBA00061115"/>
    </source>
</evidence>
<comment type="caution">
    <text evidence="6">The sequence shown here is derived from an EMBL/GenBank/DDBJ whole genome shotgun (WGS) entry which is preliminary data.</text>
</comment>
<dbReference type="Pfam" id="PF03819">
    <property type="entry name" value="MazG"/>
    <property type="match status" value="2"/>
</dbReference>
<dbReference type="GO" id="GO:0046081">
    <property type="term" value="P:dUTP catabolic process"/>
    <property type="evidence" value="ECO:0007669"/>
    <property type="project" value="TreeGrafter"/>
</dbReference>
<dbReference type="GO" id="GO:0046061">
    <property type="term" value="P:dATP catabolic process"/>
    <property type="evidence" value="ECO:0007669"/>
    <property type="project" value="TreeGrafter"/>
</dbReference>
<dbReference type="AlphaFoldDB" id="A0A5B0X5D5"/>
<protein>
    <recommendedName>
        <fullName evidence="4">Nucleoside triphosphate pyrophosphohydrolase</fullName>
        <ecNumber evidence="3">3.6.1.8</ecNumber>
    </recommendedName>
</protein>
<dbReference type="GO" id="GO:0006950">
    <property type="term" value="P:response to stress"/>
    <property type="evidence" value="ECO:0007669"/>
    <property type="project" value="UniProtKB-ARBA"/>
</dbReference>
<dbReference type="GO" id="GO:0006203">
    <property type="term" value="P:dGTP catabolic process"/>
    <property type="evidence" value="ECO:0007669"/>
    <property type="project" value="TreeGrafter"/>
</dbReference>
<dbReference type="Gene3D" id="1.10.287.1080">
    <property type="entry name" value="MazG-like"/>
    <property type="match status" value="2"/>
</dbReference>
<feature type="domain" description="NTP pyrophosphohydrolase MazG-like" evidence="5">
    <location>
        <begin position="173"/>
        <end position="231"/>
    </location>
</feature>
<organism evidence="6 7">
    <name type="scientific">Pseudohalioglobus sediminis</name>
    <dbReference type="NCBI Taxonomy" id="2606449"/>
    <lineage>
        <taxon>Bacteria</taxon>
        <taxon>Pseudomonadati</taxon>
        <taxon>Pseudomonadota</taxon>
        <taxon>Gammaproteobacteria</taxon>
        <taxon>Cellvibrionales</taxon>
        <taxon>Halieaceae</taxon>
        <taxon>Pseudohalioglobus</taxon>
    </lineage>
</organism>
<feature type="domain" description="NTP pyrophosphohydrolase MazG-like" evidence="5">
    <location>
        <begin position="27"/>
        <end position="100"/>
    </location>
</feature>
<sequence length="269" mass="30200">MYGIDDLLRVMERLRDPEHGCPWDLEQDFRSIVPSTLEECYELANAIEQEDFHHVGEELGDVLFQVVFYAQLGREQGLFSFDAIVNTLVEKLVRRHPHVFAGGAIEGVVDAAADVEQVNATWEAIKKQERSGRAQHGVLDDVPVALPALPRAQKLQKRAAGVGFDWPDSAPVLEKIAEELDELRQAMDSGDSASVREEMGDLLFSCVNLCRHLRLDAETTLRDSAGKFERRFRLMEALAEAQGTNVDSLDEAALDALWERAKRSDTRQK</sequence>
<dbReference type="GO" id="GO:0046052">
    <property type="term" value="P:UTP catabolic process"/>
    <property type="evidence" value="ECO:0007669"/>
    <property type="project" value="TreeGrafter"/>
</dbReference>
<dbReference type="InterPro" id="IPR048015">
    <property type="entry name" value="NTP-PPase_MazG-like_N"/>
</dbReference>
<dbReference type="GO" id="GO:0046076">
    <property type="term" value="P:dTTP catabolic process"/>
    <property type="evidence" value="ECO:0007669"/>
    <property type="project" value="TreeGrafter"/>
</dbReference>
<dbReference type="PANTHER" id="PTHR30522:SF0">
    <property type="entry name" value="NUCLEOSIDE TRIPHOSPHATE PYROPHOSPHOHYDROLASE"/>
    <property type="match status" value="1"/>
</dbReference>
<dbReference type="PANTHER" id="PTHR30522">
    <property type="entry name" value="NUCLEOSIDE TRIPHOSPHATE PYROPHOSPHOHYDROLASE"/>
    <property type="match status" value="1"/>
</dbReference>
<name>A0A5B0X5D5_9GAMM</name>
<dbReference type="FunFam" id="1.10.287.1080:FF:000003">
    <property type="entry name" value="Nucleoside triphosphate pyrophosphohydrolase"/>
    <property type="match status" value="1"/>
</dbReference>
<comment type="similarity">
    <text evidence="2">Belongs to the nucleoside triphosphate pyrophosphohydrolase family.</text>
</comment>
<dbReference type="NCBIfam" id="NF007113">
    <property type="entry name" value="PRK09562.1"/>
    <property type="match status" value="1"/>
</dbReference>
<dbReference type="CDD" id="cd11528">
    <property type="entry name" value="NTP-PPase_MazG_Nterm"/>
    <property type="match status" value="1"/>
</dbReference>
<dbReference type="NCBIfam" id="TIGR00444">
    <property type="entry name" value="mazG"/>
    <property type="match status" value="1"/>
</dbReference>
<dbReference type="InterPro" id="IPR048011">
    <property type="entry name" value="NTP-PPase_MazG-like_C"/>
</dbReference>
<evidence type="ECO:0000256" key="4">
    <source>
        <dbReference type="ARBA" id="ARBA00074799"/>
    </source>
</evidence>
<evidence type="ECO:0000259" key="5">
    <source>
        <dbReference type="Pfam" id="PF03819"/>
    </source>
</evidence>
<comment type="catalytic activity">
    <reaction evidence="1">
        <text>ATP + H2O = AMP + diphosphate + H(+)</text>
        <dbReference type="Rhea" id="RHEA:14245"/>
        <dbReference type="ChEBI" id="CHEBI:15377"/>
        <dbReference type="ChEBI" id="CHEBI:15378"/>
        <dbReference type="ChEBI" id="CHEBI:30616"/>
        <dbReference type="ChEBI" id="CHEBI:33019"/>
        <dbReference type="ChEBI" id="CHEBI:456215"/>
        <dbReference type="EC" id="3.6.1.8"/>
    </reaction>
</comment>
<keyword evidence="7" id="KW-1185">Reference proteome</keyword>
<evidence type="ECO:0000256" key="1">
    <source>
        <dbReference type="ARBA" id="ARBA00052141"/>
    </source>
</evidence>
<keyword evidence="6" id="KW-0378">Hydrolase</keyword>
<gene>
    <name evidence="6" type="primary">mazG</name>
    <name evidence="6" type="ORF">F0M18_05730</name>
</gene>
<evidence type="ECO:0000313" key="7">
    <source>
        <dbReference type="Proteomes" id="UP000323708"/>
    </source>
</evidence>
<dbReference type="GO" id="GO:0046047">
    <property type="term" value="P:TTP catabolic process"/>
    <property type="evidence" value="ECO:0007669"/>
    <property type="project" value="TreeGrafter"/>
</dbReference>